<keyword evidence="8" id="KW-0663">Pyridoxal phosphate</keyword>
<evidence type="ECO:0000256" key="1">
    <source>
        <dbReference type="ARBA" id="ARBA00001933"/>
    </source>
</evidence>
<dbReference type="GO" id="GO:0019481">
    <property type="term" value="P:L-alanine catabolic process, by transamination"/>
    <property type="evidence" value="ECO:0007669"/>
    <property type="project" value="TreeGrafter"/>
</dbReference>
<proteinExistence type="inferred from homology"/>
<evidence type="ECO:0000256" key="26">
    <source>
        <dbReference type="ARBA" id="ARBA00044055"/>
    </source>
</evidence>
<dbReference type="EMBL" id="LJIG01009944">
    <property type="protein sequence ID" value="KRT82068.1"/>
    <property type="molecule type" value="Genomic_DNA"/>
</dbReference>
<comment type="subcellular location">
    <subcellularLocation>
        <location evidence="2">Mitochondrion</location>
    </subcellularLocation>
</comment>
<accession>A0A0T6B453</accession>
<dbReference type="PANTHER" id="PTHR45688">
    <property type="match status" value="1"/>
</dbReference>
<evidence type="ECO:0000256" key="17">
    <source>
        <dbReference type="ARBA" id="ARBA00043679"/>
    </source>
</evidence>
<dbReference type="EC" id="2.6.1.18" evidence="26"/>
<dbReference type="GO" id="GO:0047305">
    <property type="term" value="F:(R)-3-amino-2-methylpropionate-pyruvate transaminase activity"/>
    <property type="evidence" value="ECO:0007669"/>
    <property type="project" value="UniProtKB-EC"/>
</dbReference>
<keyword evidence="38" id="KW-1185">Reference proteome</keyword>
<organism evidence="37 38">
    <name type="scientific">Oryctes borbonicus</name>
    <dbReference type="NCBI Taxonomy" id="1629725"/>
    <lineage>
        <taxon>Eukaryota</taxon>
        <taxon>Metazoa</taxon>
        <taxon>Ecdysozoa</taxon>
        <taxon>Arthropoda</taxon>
        <taxon>Hexapoda</taxon>
        <taxon>Insecta</taxon>
        <taxon>Pterygota</taxon>
        <taxon>Neoptera</taxon>
        <taxon>Endopterygota</taxon>
        <taxon>Coleoptera</taxon>
        <taxon>Polyphaga</taxon>
        <taxon>Scarabaeiformia</taxon>
        <taxon>Scarabaeidae</taxon>
        <taxon>Dynastinae</taxon>
        <taxon>Oryctes</taxon>
    </lineage>
</organism>
<evidence type="ECO:0000256" key="32">
    <source>
        <dbReference type="ARBA" id="ARBA00048560"/>
    </source>
</evidence>
<evidence type="ECO:0000256" key="21">
    <source>
        <dbReference type="ARBA" id="ARBA00043758"/>
    </source>
</evidence>
<gene>
    <name evidence="37" type="ORF">AMK59_3671</name>
</gene>
<dbReference type="SUPFAM" id="SSF53383">
    <property type="entry name" value="PLP-dependent transferases"/>
    <property type="match status" value="1"/>
</dbReference>
<evidence type="ECO:0000256" key="29">
    <source>
        <dbReference type="ARBA" id="ARBA00047892"/>
    </source>
</evidence>
<comment type="catalytic activity">
    <reaction evidence="29">
        <text>N(omega),N(omega)-dimethyl-L-arginine + glyoxylate = 5-(3,3-dimethylguanidino)-2-oxopentanoate + glycine</text>
        <dbReference type="Rhea" id="RHEA:77311"/>
        <dbReference type="ChEBI" id="CHEBI:36655"/>
        <dbReference type="ChEBI" id="CHEBI:57305"/>
        <dbReference type="ChEBI" id="CHEBI:58326"/>
        <dbReference type="ChEBI" id="CHEBI:197301"/>
    </reaction>
</comment>
<evidence type="ECO:0000256" key="15">
    <source>
        <dbReference type="ARBA" id="ARBA00042669"/>
    </source>
</evidence>
<keyword evidence="6" id="KW-0032">Aminotransferase</keyword>
<evidence type="ECO:0000256" key="4">
    <source>
        <dbReference type="ARBA" id="ARBA00011881"/>
    </source>
</evidence>
<dbReference type="PANTHER" id="PTHR45688:SF3">
    <property type="entry name" value="ALANINE--GLYOXYLATE AMINOTRANSFERASE 2, MITOCHONDRIAL"/>
    <property type="match status" value="1"/>
</dbReference>
<evidence type="ECO:0000256" key="13">
    <source>
        <dbReference type="ARBA" id="ARBA00041845"/>
    </source>
</evidence>
<protein>
    <recommendedName>
        <fullName evidence="11">Alanine--glyoxylate aminotransferase 2, mitochondrial</fullName>
        <ecNumber evidence="26">2.6.1.18</ecNumber>
        <ecNumber evidence="10">2.6.1.40</ecNumber>
        <ecNumber evidence="5">2.6.1.44</ecNumber>
    </recommendedName>
    <alternativeName>
        <fullName evidence="12">(R)-3-amino-2-methylpropionate--pyruvate transaminase</fullName>
    </alternativeName>
    <alternativeName>
        <fullName evidence="14">Beta-ALAAT II</fullName>
    </alternativeName>
    <alternativeName>
        <fullName evidence="15">Beta-alanine-pyruvate aminotransferase</fullName>
    </alternativeName>
    <alternativeName>
        <fullName evidence="28">D-3-aminoisobutyrate-pyruvate aminotransferase</fullName>
    </alternativeName>
    <alternativeName>
        <fullName evidence="13">D-AIBAT</fullName>
    </alternativeName>
    <alternativeName>
        <fullName evidence="27">D-beta-aminoisobutyrate-pyruvate aminotransferase</fullName>
    </alternativeName>
</protein>
<comment type="catalytic activity">
    <reaction evidence="25">
        <text>2-oxopentanoate + N(omega),N(omega)-dimethyl-L-arginine = 5-(3,3-dimethylguanidino)-2-oxopentanoate + L-2-aminopentanoate</text>
        <dbReference type="Rhea" id="RHEA:77359"/>
        <dbReference type="ChEBI" id="CHEBI:28644"/>
        <dbReference type="ChEBI" id="CHEBI:58326"/>
        <dbReference type="ChEBI" id="CHEBI:58441"/>
        <dbReference type="ChEBI" id="CHEBI:197301"/>
    </reaction>
</comment>
<name>A0A0T6B453_9SCAR</name>
<comment type="catalytic activity">
    <reaction evidence="21">
        <text>N(omega)-methyl-L-arginine + pyruvate = 5-(3-methylguanidino)-2-oxopentanoate + L-alanine</text>
        <dbReference type="Rhea" id="RHEA:77319"/>
        <dbReference type="ChEBI" id="CHEBI:15361"/>
        <dbReference type="ChEBI" id="CHEBI:57972"/>
        <dbReference type="ChEBI" id="CHEBI:114953"/>
        <dbReference type="ChEBI" id="CHEBI:197314"/>
    </reaction>
</comment>
<comment type="catalytic activity">
    <reaction evidence="9">
        <text>glyoxylate + L-alanine = glycine + pyruvate</text>
        <dbReference type="Rhea" id="RHEA:24248"/>
        <dbReference type="ChEBI" id="CHEBI:15361"/>
        <dbReference type="ChEBI" id="CHEBI:36655"/>
        <dbReference type="ChEBI" id="CHEBI:57305"/>
        <dbReference type="ChEBI" id="CHEBI:57972"/>
        <dbReference type="EC" id="2.6.1.44"/>
    </reaction>
    <physiologicalReaction direction="left-to-right" evidence="9">
        <dbReference type="Rhea" id="RHEA:24249"/>
    </physiologicalReaction>
</comment>
<evidence type="ECO:0000256" key="3">
    <source>
        <dbReference type="ARBA" id="ARBA00008954"/>
    </source>
</evidence>
<comment type="catalytic activity">
    <reaction evidence="17">
        <text>(2S)-2-aminobutanoate + glyoxylate = 2-oxobutanoate + glycine</text>
        <dbReference type="Rhea" id="RHEA:77339"/>
        <dbReference type="ChEBI" id="CHEBI:16763"/>
        <dbReference type="ChEBI" id="CHEBI:36655"/>
        <dbReference type="ChEBI" id="CHEBI:57305"/>
        <dbReference type="ChEBI" id="CHEBI:74359"/>
    </reaction>
</comment>
<dbReference type="Pfam" id="PF00202">
    <property type="entry name" value="Aminotran_3"/>
    <property type="match status" value="1"/>
</dbReference>
<reference evidence="37 38" key="1">
    <citation type="submission" date="2015-09" db="EMBL/GenBank/DDBJ databases">
        <title>Draft genome of the scarab beetle Oryctes borbonicus.</title>
        <authorList>
            <person name="Meyer J.M."/>
            <person name="Markov G.V."/>
            <person name="Baskaran P."/>
            <person name="Herrmann M."/>
            <person name="Sommer R.J."/>
            <person name="Roedelsperger C."/>
        </authorList>
    </citation>
    <scope>NUCLEOTIDE SEQUENCE [LARGE SCALE GENOMIC DNA]</scope>
    <source>
        <strain evidence="37">OB123</strain>
        <tissue evidence="37">Whole animal</tissue>
    </source>
</reference>
<evidence type="ECO:0000256" key="36">
    <source>
        <dbReference type="ARBA" id="ARBA00058068"/>
    </source>
</evidence>
<evidence type="ECO:0000256" key="6">
    <source>
        <dbReference type="ARBA" id="ARBA00022576"/>
    </source>
</evidence>
<dbReference type="GO" id="GO:0016223">
    <property type="term" value="F:beta-alanine:pyruvate transaminase activity"/>
    <property type="evidence" value="ECO:0007669"/>
    <property type="project" value="UniProtKB-EC"/>
</dbReference>
<dbReference type="AlphaFoldDB" id="A0A0T6B453"/>
<comment type="catalytic activity">
    <reaction evidence="33">
        <text>N(omega)-methyl-L-arginine + glyoxylate = 5-(3-methylguanidino)-2-oxopentanoate + glycine</text>
        <dbReference type="Rhea" id="RHEA:77323"/>
        <dbReference type="ChEBI" id="CHEBI:36655"/>
        <dbReference type="ChEBI" id="CHEBI:57305"/>
        <dbReference type="ChEBI" id="CHEBI:114953"/>
        <dbReference type="ChEBI" id="CHEBI:197314"/>
    </reaction>
</comment>
<dbReference type="InterPro" id="IPR005814">
    <property type="entry name" value="Aminotrans_3"/>
</dbReference>
<evidence type="ECO:0000256" key="9">
    <source>
        <dbReference type="ARBA" id="ARBA00033660"/>
    </source>
</evidence>
<evidence type="ECO:0000256" key="33">
    <source>
        <dbReference type="ARBA" id="ARBA00048760"/>
    </source>
</evidence>
<evidence type="ECO:0000256" key="24">
    <source>
        <dbReference type="ARBA" id="ARBA00043825"/>
    </source>
</evidence>
<evidence type="ECO:0000256" key="5">
    <source>
        <dbReference type="ARBA" id="ARBA00013049"/>
    </source>
</evidence>
<dbReference type="Proteomes" id="UP000051574">
    <property type="component" value="Unassembled WGS sequence"/>
</dbReference>
<comment type="catalytic activity">
    <reaction evidence="30">
        <text>L-ornithine + glyoxylate = 5-amino-2-oxopentanoate + glycine</text>
        <dbReference type="Rhea" id="RHEA:77331"/>
        <dbReference type="ChEBI" id="CHEBI:36655"/>
        <dbReference type="ChEBI" id="CHEBI:46911"/>
        <dbReference type="ChEBI" id="CHEBI:57305"/>
        <dbReference type="ChEBI" id="CHEBI:58802"/>
    </reaction>
</comment>
<comment type="similarity">
    <text evidence="3">Belongs to the class-III pyridoxal-phosphate-dependent aminotransferase family.</text>
</comment>
<dbReference type="GO" id="GO:0030170">
    <property type="term" value="F:pyridoxal phosphate binding"/>
    <property type="evidence" value="ECO:0007669"/>
    <property type="project" value="InterPro"/>
</dbReference>
<dbReference type="EC" id="2.6.1.44" evidence="5"/>
<evidence type="ECO:0000256" key="7">
    <source>
        <dbReference type="ARBA" id="ARBA00022679"/>
    </source>
</evidence>
<sequence>MAKGIGNGYPLAAVVTTPEIAKALTKASHFNTFGGNPVACAVGISVLDIIEEEKLQENSKTVGTHFLLELAKLRSVFPVIGDVRGKGLMIGVEMVKPGTKEPLQPNKFLKFFDTCMNLGILLGKGGAYGNIIRVQPPMCITNEDVDFTVSVMKQALQEL</sequence>
<evidence type="ECO:0000256" key="14">
    <source>
        <dbReference type="ARBA" id="ARBA00042611"/>
    </source>
</evidence>
<comment type="catalytic activity">
    <reaction evidence="18">
        <text>(R)-3-amino-2-methylpropanoate + pyruvate = 2-methyl-3-oxopropanoate + L-alanine</text>
        <dbReference type="Rhea" id="RHEA:18393"/>
        <dbReference type="ChEBI" id="CHEBI:15361"/>
        <dbReference type="ChEBI" id="CHEBI:57700"/>
        <dbReference type="ChEBI" id="CHEBI:57731"/>
        <dbReference type="ChEBI" id="CHEBI:57972"/>
        <dbReference type="EC" id="2.6.1.40"/>
    </reaction>
    <physiologicalReaction direction="left-to-right" evidence="18">
        <dbReference type="Rhea" id="RHEA:18394"/>
    </physiologicalReaction>
</comment>
<dbReference type="Gene3D" id="3.90.1150.10">
    <property type="entry name" value="Aspartate Aminotransferase, domain 1"/>
    <property type="match status" value="1"/>
</dbReference>
<dbReference type="Gene3D" id="3.40.640.10">
    <property type="entry name" value="Type I PLP-dependent aspartate aminotransferase-like (Major domain)"/>
    <property type="match status" value="1"/>
</dbReference>
<evidence type="ECO:0000256" key="28">
    <source>
        <dbReference type="ARBA" id="ARBA00044258"/>
    </source>
</evidence>
<evidence type="ECO:0000256" key="19">
    <source>
        <dbReference type="ARBA" id="ARBA00043749"/>
    </source>
</evidence>
<evidence type="ECO:0000256" key="10">
    <source>
        <dbReference type="ARBA" id="ARBA00039130"/>
    </source>
</evidence>
<comment type="function">
    <text evidence="36">Multifunctional aminotransferase with a broad substrate specificity. Catalyzes the conversion of glyoxylate to glycine using alanine as the amino donor. Catalyzes metabolism of not L- but the D-isomer of D-beta-aminoisobutyric acid to generate 2-methyl-3-oxopropanoate and alanine. Catalyzes the transfer of the amino group from beta-alanine to pyruvate to yield L-alanine and 3-oxopropanoate. Can metabolize NG-monomethyl-L-arginine (NMMA), asymmetric NG,NG-dimethyl-L-arginine (ADMA) and symmetric NG,N'G-dimethyl-L-arginine (SDMA). ADMA is a potent inhibitor of nitric-oxide (NO) synthase, and this activity provides mechanism through which the kidney regulates blood pressure.</text>
</comment>
<evidence type="ECO:0000256" key="12">
    <source>
        <dbReference type="ARBA" id="ARBA00041662"/>
    </source>
</evidence>
<dbReference type="InterPro" id="IPR015424">
    <property type="entry name" value="PyrdxlP-dep_Trfase"/>
</dbReference>
<comment type="catalytic activity">
    <reaction evidence="35">
        <text>N(omega),N('omega)-dimethyl-L-arginine + glyoxylate = 5-(3,3'-dimethylguanidino)-2-oxopentanoate + glycine</text>
        <dbReference type="Rhea" id="RHEA:77315"/>
        <dbReference type="ChEBI" id="CHEBI:36655"/>
        <dbReference type="ChEBI" id="CHEBI:57305"/>
        <dbReference type="ChEBI" id="CHEBI:197308"/>
        <dbReference type="ChEBI" id="CHEBI:197310"/>
    </reaction>
</comment>
<dbReference type="GO" id="GO:0009436">
    <property type="term" value="P:glyoxylate catabolic process"/>
    <property type="evidence" value="ECO:0007669"/>
    <property type="project" value="TreeGrafter"/>
</dbReference>
<evidence type="ECO:0000256" key="16">
    <source>
        <dbReference type="ARBA" id="ARBA00043669"/>
    </source>
</evidence>
<comment type="catalytic activity">
    <reaction evidence="34">
        <text>oxaloacetate + L-alanine = L-aspartate + pyruvate</text>
        <dbReference type="Rhea" id="RHEA:77347"/>
        <dbReference type="ChEBI" id="CHEBI:15361"/>
        <dbReference type="ChEBI" id="CHEBI:16452"/>
        <dbReference type="ChEBI" id="CHEBI:29991"/>
        <dbReference type="ChEBI" id="CHEBI:57972"/>
    </reaction>
</comment>
<comment type="catalytic activity">
    <reaction evidence="23">
        <text>N(omega),N('omega)-dimethyl-L-arginine + pyruvate = 5-(3,3'-dimethylguanidino)-2-oxopentanoate + L-alanine</text>
        <dbReference type="Rhea" id="RHEA:77307"/>
        <dbReference type="ChEBI" id="CHEBI:15361"/>
        <dbReference type="ChEBI" id="CHEBI:57972"/>
        <dbReference type="ChEBI" id="CHEBI:197308"/>
        <dbReference type="ChEBI" id="CHEBI:197310"/>
    </reaction>
</comment>
<evidence type="ECO:0000313" key="37">
    <source>
        <dbReference type="EMBL" id="KRT82068.1"/>
    </source>
</evidence>
<comment type="cofactor">
    <cofactor evidence="1">
        <name>pyridoxal 5'-phosphate</name>
        <dbReference type="ChEBI" id="CHEBI:597326"/>
    </cofactor>
</comment>
<comment type="catalytic activity">
    <reaction evidence="31">
        <text>2-oxohexanoate + N(omega),N(omega)-dimethyl-L-arginine = L-2-aminohexanoate + 5-(3,3-dimethylguanidino)-2-oxopentanoate</text>
        <dbReference type="Rhea" id="RHEA:77363"/>
        <dbReference type="ChEBI" id="CHEBI:35177"/>
        <dbReference type="ChEBI" id="CHEBI:58326"/>
        <dbReference type="ChEBI" id="CHEBI:58455"/>
        <dbReference type="ChEBI" id="CHEBI:197301"/>
    </reaction>
</comment>
<keyword evidence="7" id="KW-0808">Transferase</keyword>
<evidence type="ECO:0000256" key="8">
    <source>
        <dbReference type="ARBA" id="ARBA00022898"/>
    </source>
</evidence>
<evidence type="ECO:0000256" key="25">
    <source>
        <dbReference type="ARBA" id="ARBA00043826"/>
    </source>
</evidence>
<comment type="catalytic activity">
    <reaction evidence="19">
        <text>N(omega),N(omega)-dimethyl-L-arginine + oxaloacetate = 5-(3,3-dimethylguanidino)-2-oxopentanoate + L-aspartate</text>
        <dbReference type="Rhea" id="RHEA:77343"/>
        <dbReference type="ChEBI" id="CHEBI:16452"/>
        <dbReference type="ChEBI" id="CHEBI:29991"/>
        <dbReference type="ChEBI" id="CHEBI:58326"/>
        <dbReference type="ChEBI" id="CHEBI:197301"/>
    </reaction>
</comment>
<evidence type="ECO:0000313" key="38">
    <source>
        <dbReference type="Proteomes" id="UP000051574"/>
    </source>
</evidence>
<comment type="catalytic activity">
    <reaction evidence="24">
        <text>3-oxopropanoate + L-alanine = beta-alanine + pyruvate</text>
        <dbReference type="Rhea" id="RHEA:14077"/>
        <dbReference type="ChEBI" id="CHEBI:15361"/>
        <dbReference type="ChEBI" id="CHEBI:33190"/>
        <dbReference type="ChEBI" id="CHEBI:57966"/>
        <dbReference type="ChEBI" id="CHEBI:57972"/>
        <dbReference type="EC" id="2.6.1.18"/>
    </reaction>
    <physiologicalReaction direction="right-to-left" evidence="24">
        <dbReference type="Rhea" id="RHEA:14079"/>
    </physiologicalReaction>
</comment>
<evidence type="ECO:0000256" key="23">
    <source>
        <dbReference type="ARBA" id="ARBA00043798"/>
    </source>
</evidence>
<comment type="catalytic activity">
    <reaction evidence="22">
        <text>L-ornithine + pyruvate = 5-amino-2-oxopentanoate + L-alanine</text>
        <dbReference type="Rhea" id="RHEA:77327"/>
        <dbReference type="ChEBI" id="CHEBI:15361"/>
        <dbReference type="ChEBI" id="CHEBI:46911"/>
        <dbReference type="ChEBI" id="CHEBI:57972"/>
        <dbReference type="ChEBI" id="CHEBI:58802"/>
    </reaction>
</comment>
<evidence type="ECO:0000256" key="11">
    <source>
        <dbReference type="ARBA" id="ARBA00039862"/>
    </source>
</evidence>
<dbReference type="InterPro" id="IPR015421">
    <property type="entry name" value="PyrdxlP-dep_Trfase_major"/>
</dbReference>
<comment type="caution">
    <text evidence="37">The sequence shown here is derived from an EMBL/GenBank/DDBJ whole genome shotgun (WGS) entry which is preliminary data.</text>
</comment>
<evidence type="ECO:0000256" key="34">
    <source>
        <dbReference type="ARBA" id="ARBA00048916"/>
    </source>
</evidence>
<dbReference type="InterPro" id="IPR015422">
    <property type="entry name" value="PyrdxlP-dep_Trfase_small"/>
</dbReference>
<evidence type="ECO:0000256" key="18">
    <source>
        <dbReference type="ARBA" id="ARBA00043726"/>
    </source>
</evidence>
<evidence type="ECO:0000256" key="31">
    <source>
        <dbReference type="ARBA" id="ARBA00048500"/>
    </source>
</evidence>
<comment type="catalytic activity">
    <reaction evidence="32">
        <text>N(omega),N(omega)-dimethyl-L-arginine + 2-oxobutanoate = 5-(3,3-dimethylguanidino)-2-oxopentanoate + (2S)-2-aminobutanoate</text>
        <dbReference type="Rhea" id="RHEA:77351"/>
        <dbReference type="ChEBI" id="CHEBI:16763"/>
        <dbReference type="ChEBI" id="CHEBI:58326"/>
        <dbReference type="ChEBI" id="CHEBI:74359"/>
        <dbReference type="ChEBI" id="CHEBI:197301"/>
    </reaction>
</comment>
<dbReference type="GO" id="GO:0005739">
    <property type="term" value="C:mitochondrion"/>
    <property type="evidence" value="ECO:0007669"/>
    <property type="project" value="UniProtKB-SubCell"/>
</dbReference>
<dbReference type="OrthoDB" id="10261433at2759"/>
<evidence type="ECO:0000256" key="35">
    <source>
        <dbReference type="ARBA" id="ARBA00049480"/>
    </source>
</evidence>
<dbReference type="GO" id="GO:0008453">
    <property type="term" value="F:alanine-glyoxylate transaminase activity"/>
    <property type="evidence" value="ECO:0007669"/>
    <property type="project" value="UniProtKB-EC"/>
</dbReference>
<comment type="catalytic activity">
    <reaction evidence="16">
        <text>N(omega),N(omega)-dimethyl-L-arginine + pyruvate = 5-(3,3-dimethylguanidino)-2-oxopentanoate + L-alanine</text>
        <dbReference type="Rhea" id="RHEA:77303"/>
        <dbReference type="ChEBI" id="CHEBI:15361"/>
        <dbReference type="ChEBI" id="CHEBI:57972"/>
        <dbReference type="ChEBI" id="CHEBI:58326"/>
        <dbReference type="ChEBI" id="CHEBI:197301"/>
    </reaction>
</comment>
<evidence type="ECO:0000256" key="30">
    <source>
        <dbReference type="ARBA" id="ARBA00048264"/>
    </source>
</evidence>
<comment type="subunit">
    <text evidence="4">Homotetramer.</text>
</comment>
<evidence type="ECO:0000256" key="27">
    <source>
        <dbReference type="ARBA" id="ARBA00044257"/>
    </source>
</evidence>
<comment type="catalytic activity">
    <reaction evidence="20">
        <text>2-oxobutanoate + L-alanine = (2S)-2-aminobutanoate + pyruvate</text>
        <dbReference type="Rhea" id="RHEA:77355"/>
        <dbReference type="ChEBI" id="CHEBI:15361"/>
        <dbReference type="ChEBI" id="CHEBI:16763"/>
        <dbReference type="ChEBI" id="CHEBI:57972"/>
        <dbReference type="ChEBI" id="CHEBI:74359"/>
        <dbReference type="EC" id="2.6.1.44"/>
    </reaction>
</comment>
<evidence type="ECO:0000256" key="2">
    <source>
        <dbReference type="ARBA" id="ARBA00004173"/>
    </source>
</evidence>
<evidence type="ECO:0000256" key="20">
    <source>
        <dbReference type="ARBA" id="ARBA00043751"/>
    </source>
</evidence>
<dbReference type="EC" id="2.6.1.40" evidence="10"/>
<evidence type="ECO:0000256" key="22">
    <source>
        <dbReference type="ARBA" id="ARBA00043777"/>
    </source>
</evidence>